<evidence type="ECO:0000313" key="2">
    <source>
        <dbReference type="EMBL" id="ADE53261.1"/>
    </source>
</evidence>
<dbReference type="HOGENOM" id="CLU_3097777_0_0_0"/>
<dbReference type="GO" id="GO:0008233">
    <property type="term" value="F:peptidase activity"/>
    <property type="evidence" value="ECO:0007669"/>
    <property type="project" value="UniProtKB-KW"/>
</dbReference>
<reference evidence="2 3" key="1">
    <citation type="journal article" date="2010" name="Stand. Genomic Sci.">
        <title>Complete genome sequence of Coraliomargarita akajimensis type strain (04OKA010-24).</title>
        <authorList>
            <person name="Mavromatis K."/>
            <person name="Abt B."/>
            <person name="Brambilla E."/>
            <person name="Lapidus A."/>
            <person name="Copeland A."/>
            <person name="Deshpande S."/>
            <person name="Nolan M."/>
            <person name="Lucas S."/>
            <person name="Tice H."/>
            <person name="Cheng J.F."/>
            <person name="Han C."/>
            <person name="Detter J.C."/>
            <person name="Woyke T."/>
            <person name="Goodwin L."/>
            <person name="Pitluck S."/>
            <person name="Held B."/>
            <person name="Brettin T."/>
            <person name="Tapia R."/>
            <person name="Ivanova N."/>
            <person name="Mikhailova N."/>
            <person name="Pati A."/>
            <person name="Liolios K."/>
            <person name="Chen A."/>
            <person name="Palaniappan K."/>
            <person name="Land M."/>
            <person name="Hauser L."/>
            <person name="Chang Y.J."/>
            <person name="Jeffries C.D."/>
            <person name="Rohde M."/>
            <person name="Goker M."/>
            <person name="Bristow J."/>
            <person name="Eisen J.A."/>
            <person name="Markowitz V."/>
            <person name="Hugenholtz P."/>
            <person name="Klenk H.P."/>
            <person name="Kyrpides N.C."/>
        </authorList>
    </citation>
    <scope>NUCLEOTIDE SEQUENCE [LARGE SCALE GENOMIC DNA]</scope>
    <source>
        <strain evidence="3">DSM 45221 / IAM 15411 / JCM 23193 / KCTC 12865</strain>
    </source>
</reference>
<name>D5ELT6_CORAD</name>
<dbReference type="KEGG" id="caa:Caka_0235"/>
<dbReference type="EMBL" id="CP001998">
    <property type="protein sequence ID" value="ADE53261.1"/>
    <property type="molecule type" value="Genomic_DNA"/>
</dbReference>
<sequence>MLLADGPLNSDADQPTELQAYSAQTNPLNPASILEFRLSKDSLNPGRKQME</sequence>
<evidence type="ECO:0000256" key="1">
    <source>
        <dbReference type="SAM" id="MobiDB-lite"/>
    </source>
</evidence>
<gene>
    <name evidence="2" type="ordered locus">Caka_0235</name>
</gene>
<protein>
    <submittedName>
        <fullName evidence="2">Aspartyl protease family protein</fullName>
    </submittedName>
</protein>
<proteinExistence type="predicted"/>
<organism evidence="2 3">
    <name type="scientific">Coraliomargarita akajimensis (strain DSM 45221 / IAM 15411 / JCM 23193 / KCTC 12865 / 04OKA010-24)</name>
    <dbReference type="NCBI Taxonomy" id="583355"/>
    <lineage>
        <taxon>Bacteria</taxon>
        <taxon>Pseudomonadati</taxon>
        <taxon>Verrucomicrobiota</taxon>
        <taxon>Opitutia</taxon>
        <taxon>Puniceicoccales</taxon>
        <taxon>Coraliomargaritaceae</taxon>
        <taxon>Coraliomargarita</taxon>
    </lineage>
</organism>
<keyword evidence="3" id="KW-1185">Reference proteome</keyword>
<evidence type="ECO:0000313" key="3">
    <source>
        <dbReference type="Proteomes" id="UP000000925"/>
    </source>
</evidence>
<accession>D5ELT6</accession>
<feature type="region of interest" description="Disordered" evidence="1">
    <location>
        <begin position="1"/>
        <end position="26"/>
    </location>
</feature>
<keyword evidence="2" id="KW-0378">Hydrolase</keyword>
<feature type="compositionally biased region" description="Polar residues" evidence="1">
    <location>
        <begin position="11"/>
        <end position="26"/>
    </location>
</feature>
<dbReference type="AlphaFoldDB" id="D5ELT6"/>
<dbReference type="STRING" id="583355.Caka_0235"/>
<keyword evidence="2" id="KW-0645">Protease</keyword>
<dbReference type="Proteomes" id="UP000000925">
    <property type="component" value="Chromosome"/>
</dbReference>
<dbReference type="GO" id="GO:0006508">
    <property type="term" value="P:proteolysis"/>
    <property type="evidence" value="ECO:0007669"/>
    <property type="project" value="UniProtKB-KW"/>
</dbReference>